<dbReference type="RefSeq" id="WP_128116616.1">
    <property type="nucleotide sequence ID" value="NZ_UAQM01000051.1"/>
</dbReference>
<feature type="transmembrane region" description="Helical" evidence="2">
    <location>
        <begin position="47"/>
        <end position="67"/>
    </location>
</feature>
<keyword evidence="1" id="KW-0175">Coiled coil</keyword>
<sequence length="69" mass="8218">MNLNTRFKADLDDLKDRFNADLDDLKVKMERMIDAEIDDLKKRTDRAFAFCAWMLLAAYIVTLIVRWHP</sequence>
<proteinExistence type="predicted"/>
<dbReference type="AlphaFoldDB" id="A0A2X1B808"/>
<keyword evidence="2" id="KW-0812">Transmembrane</keyword>
<evidence type="ECO:0000313" key="4">
    <source>
        <dbReference type="Proteomes" id="UP000250358"/>
    </source>
</evidence>
<keyword evidence="2" id="KW-1133">Transmembrane helix</keyword>
<dbReference type="Proteomes" id="UP000250358">
    <property type="component" value="Unassembled WGS sequence"/>
</dbReference>
<organism evidence="3 4">
    <name type="scientific">Brevundimonas diminuta</name>
    <name type="common">Pseudomonas diminuta</name>
    <dbReference type="NCBI Taxonomy" id="293"/>
    <lineage>
        <taxon>Bacteria</taxon>
        <taxon>Pseudomonadati</taxon>
        <taxon>Pseudomonadota</taxon>
        <taxon>Alphaproteobacteria</taxon>
        <taxon>Caulobacterales</taxon>
        <taxon>Caulobacteraceae</taxon>
        <taxon>Brevundimonas</taxon>
    </lineage>
</organism>
<feature type="coiled-coil region" evidence="1">
    <location>
        <begin position="8"/>
        <end position="35"/>
    </location>
</feature>
<evidence type="ECO:0000256" key="2">
    <source>
        <dbReference type="SAM" id="Phobius"/>
    </source>
</evidence>
<name>A0A2X1B808_BREDI</name>
<keyword evidence="2" id="KW-0472">Membrane</keyword>
<reference evidence="3 4" key="1">
    <citation type="submission" date="2018-06" db="EMBL/GenBank/DDBJ databases">
        <authorList>
            <consortium name="Pathogen Informatics"/>
            <person name="Doyle S."/>
        </authorList>
    </citation>
    <scope>NUCLEOTIDE SEQUENCE [LARGE SCALE GENOMIC DNA]</scope>
    <source>
        <strain evidence="3 4">NCTC11165</strain>
    </source>
</reference>
<evidence type="ECO:0000313" key="3">
    <source>
        <dbReference type="EMBL" id="SPU46994.1"/>
    </source>
</evidence>
<gene>
    <name evidence="3" type="ORF">NCTC11165_03350</name>
</gene>
<evidence type="ECO:0000256" key="1">
    <source>
        <dbReference type="SAM" id="Coils"/>
    </source>
</evidence>
<dbReference type="EMBL" id="UAQM01000051">
    <property type="protein sequence ID" value="SPU46994.1"/>
    <property type="molecule type" value="Genomic_DNA"/>
</dbReference>
<accession>A0A2X1B808</accession>
<protein>
    <submittedName>
        <fullName evidence="3">Uncharacterized protein</fullName>
    </submittedName>
</protein>